<dbReference type="GO" id="GO:0016829">
    <property type="term" value="F:lyase activity"/>
    <property type="evidence" value="ECO:0007669"/>
    <property type="project" value="UniProtKB-KW"/>
</dbReference>
<feature type="region of interest" description="Disordered" evidence="10">
    <location>
        <begin position="233"/>
        <end position="258"/>
    </location>
</feature>
<dbReference type="OrthoDB" id="9800855at2"/>
<evidence type="ECO:0000256" key="7">
    <source>
        <dbReference type="ARBA" id="ARBA00023239"/>
    </source>
</evidence>
<evidence type="ECO:0000256" key="10">
    <source>
        <dbReference type="SAM" id="MobiDB-lite"/>
    </source>
</evidence>
<dbReference type="Pfam" id="PF01149">
    <property type="entry name" value="Fapy_DNA_glyco"/>
    <property type="match status" value="1"/>
</dbReference>
<dbReference type="PANTHER" id="PTHR22993">
    <property type="entry name" value="FORMAMIDOPYRIMIDINE-DNA GLYCOSYLASE"/>
    <property type="match status" value="1"/>
</dbReference>
<dbReference type="Gene3D" id="3.20.190.10">
    <property type="entry name" value="MutM-like, N-terminal"/>
    <property type="match status" value="1"/>
</dbReference>
<dbReference type="Pfam" id="PF06831">
    <property type="entry name" value="H2TH"/>
    <property type="match status" value="1"/>
</dbReference>
<dbReference type="GO" id="GO:0008270">
    <property type="term" value="F:zinc ion binding"/>
    <property type="evidence" value="ECO:0007669"/>
    <property type="project" value="InterPro"/>
</dbReference>
<evidence type="ECO:0000256" key="6">
    <source>
        <dbReference type="ARBA" id="ARBA00023204"/>
    </source>
</evidence>
<keyword evidence="6" id="KW-0234">DNA repair</keyword>
<proteinExistence type="inferred from homology"/>
<gene>
    <name evidence="12" type="ORF">DQQ10_14800</name>
</gene>
<evidence type="ECO:0000256" key="4">
    <source>
        <dbReference type="ARBA" id="ARBA00022801"/>
    </source>
</evidence>
<dbReference type="Proteomes" id="UP000251889">
    <property type="component" value="Unassembled WGS sequence"/>
</dbReference>
<keyword evidence="3" id="KW-0227">DNA damage</keyword>
<dbReference type="AlphaFoldDB" id="A0A364Y0V3"/>
<sequence length="258" mass="28480">MPELPDLQVFSQNLTKLLKGKTVKKVDVIKDVKLNVSTKELKKALEDQKITSISRVGKELHFTFGNKTVLGLHLMLRGKLNTFEEKNTAKFPIIELLFTDNTGIAMSDFQGQATPTLNPEDKDAPDAMSDEVNYGFLKTKLNKSKAAVKNVLLDQHVIRGIGNAYADEILYVAGISPFSTSNNIPDAAIKKLDKAIKSVLTNAEKAILKSNPDIISGEVRDFLAIHNAKKKESPTGGKIIQSTAGGRKTYYTEEQEQY</sequence>
<comment type="catalytic activity">
    <reaction evidence="1">
        <text>Hydrolysis of DNA containing ring-opened 7-methylguanine residues, releasing 2,6-diamino-4-hydroxy-5-(N-methyl)formamidopyrimidine.</text>
        <dbReference type="EC" id="3.2.2.23"/>
    </reaction>
</comment>
<evidence type="ECO:0000313" key="13">
    <source>
        <dbReference type="Proteomes" id="UP000251889"/>
    </source>
</evidence>
<name>A0A364Y0V3_9BACT</name>
<keyword evidence="13" id="KW-1185">Reference proteome</keyword>
<keyword evidence="9" id="KW-0326">Glycosidase</keyword>
<evidence type="ECO:0000256" key="8">
    <source>
        <dbReference type="ARBA" id="ARBA00023268"/>
    </source>
</evidence>
<dbReference type="SMART" id="SM01232">
    <property type="entry name" value="H2TH"/>
    <property type="match status" value="1"/>
</dbReference>
<dbReference type="SMART" id="SM00898">
    <property type="entry name" value="Fapy_DNA_glyco"/>
    <property type="match status" value="1"/>
</dbReference>
<dbReference type="InterPro" id="IPR010979">
    <property type="entry name" value="Ribosomal_uS13-like_H2TH"/>
</dbReference>
<keyword evidence="5" id="KW-0238">DNA-binding</keyword>
<dbReference type="GO" id="GO:0006284">
    <property type="term" value="P:base-excision repair"/>
    <property type="evidence" value="ECO:0007669"/>
    <property type="project" value="InterPro"/>
</dbReference>
<feature type="domain" description="Formamidopyrimidine-DNA glycosylase catalytic" evidence="11">
    <location>
        <begin position="2"/>
        <end position="105"/>
    </location>
</feature>
<protein>
    <submittedName>
        <fullName evidence="12">Fpg/Nei family DNA glycosylase</fullName>
    </submittedName>
</protein>
<dbReference type="EMBL" id="QMFY01000007">
    <property type="protein sequence ID" value="RAW00319.1"/>
    <property type="molecule type" value="Genomic_DNA"/>
</dbReference>
<accession>A0A364Y0V3</accession>
<reference evidence="12 13" key="1">
    <citation type="submission" date="2018-06" db="EMBL/GenBank/DDBJ databases">
        <title>Chryseolinea flavus sp. nov., a member of the phylum Bacteroidetes isolated from soil.</title>
        <authorList>
            <person name="Li Y."/>
            <person name="Wang J."/>
        </authorList>
    </citation>
    <scope>NUCLEOTIDE SEQUENCE [LARGE SCALE GENOMIC DNA]</scope>
    <source>
        <strain evidence="12 13">SDU1-6</strain>
    </source>
</reference>
<dbReference type="PANTHER" id="PTHR22993:SF9">
    <property type="entry name" value="FORMAMIDOPYRIMIDINE-DNA GLYCOSYLASE"/>
    <property type="match status" value="1"/>
</dbReference>
<dbReference type="GO" id="GO:0003906">
    <property type="term" value="F:DNA-(apurinic or apyrimidinic site) endonuclease activity"/>
    <property type="evidence" value="ECO:0007669"/>
    <property type="project" value="InterPro"/>
</dbReference>
<evidence type="ECO:0000256" key="5">
    <source>
        <dbReference type="ARBA" id="ARBA00023125"/>
    </source>
</evidence>
<evidence type="ECO:0000259" key="11">
    <source>
        <dbReference type="PROSITE" id="PS51068"/>
    </source>
</evidence>
<keyword evidence="8" id="KW-0511">Multifunctional enzyme</keyword>
<dbReference type="Gene3D" id="1.10.8.50">
    <property type="match status" value="1"/>
</dbReference>
<dbReference type="PROSITE" id="PS51068">
    <property type="entry name" value="FPG_CAT"/>
    <property type="match status" value="1"/>
</dbReference>
<evidence type="ECO:0000256" key="2">
    <source>
        <dbReference type="ARBA" id="ARBA00009409"/>
    </source>
</evidence>
<dbReference type="GO" id="GO:0008534">
    <property type="term" value="F:oxidized purine nucleobase lesion DNA N-glycosylase activity"/>
    <property type="evidence" value="ECO:0007669"/>
    <property type="project" value="UniProtKB-EC"/>
</dbReference>
<keyword evidence="4" id="KW-0378">Hydrolase</keyword>
<evidence type="ECO:0000256" key="3">
    <source>
        <dbReference type="ARBA" id="ARBA00022763"/>
    </source>
</evidence>
<dbReference type="GO" id="GO:0003684">
    <property type="term" value="F:damaged DNA binding"/>
    <property type="evidence" value="ECO:0007669"/>
    <property type="project" value="InterPro"/>
</dbReference>
<dbReference type="SUPFAM" id="SSF46946">
    <property type="entry name" value="S13-like H2TH domain"/>
    <property type="match status" value="1"/>
</dbReference>
<evidence type="ECO:0000313" key="12">
    <source>
        <dbReference type="EMBL" id="RAW00319.1"/>
    </source>
</evidence>
<dbReference type="SUPFAM" id="SSF81624">
    <property type="entry name" value="N-terminal domain of MutM-like DNA repair proteins"/>
    <property type="match status" value="1"/>
</dbReference>
<dbReference type="RefSeq" id="WP_112747661.1">
    <property type="nucleotide sequence ID" value="NZ_QMFY01000007.1"/>
</dbReference>
<keyword evidence="7" id="KW-0456">Lyase</keyword>
<dbReference type="InterPro" id="IPR035937">
    <property type="entry name" value="FPG_N"/>
</dbReference>
<comment type="caution">
    <text evidence="12">The sequence shown here is derived from an EMBL/GenBank/DDBJ whole genome shotgun (WGS) entry which is preliminary data.</text>
</comment>
<organism evidence="12 13">
    <name type="scientific">Pseudochryseolinea flava</name>
    <dbReference type="NCBI Taxonomy" id="2059302"/>
    <lineage>
        <taxon>Bacteria</taxon>
        <taxon>Pseudomonadati</taxon>
        <taxon>Bacteroidota</taxon>
        <taxon>Cytophagia</taxon>
        <taxon>Cytophagales</taxon>
        <taxon>Fulvivirgaceae</taxon>
        <taxon>Pseudochryseolinea</taxon>
    </lineage>
</organism>
<comment type="similarity">
    <text evidence="2">Belongs to the FPG family.</text>
</comment>
<evidence type="ECO:0000256" key="9">
    <source>
        <dbReference type="ARBA" id="ARBA00023295"/>
    </source>
</evidence>
<evidence type="ECO:0000256" key="1">
    <source>
        <dbReference type="ARBA" id="ARBA00001668"/>
    </source>
</evidence>
<dbReference type="InterPro" id="IPR015886">
    <property type="entry name" value="H2TH_FPG"/>
</dbReference>
<dbReference type="InterPro" id="IPR012319">
    <property type="entry name" value="FPG_cat"/>
</dbReference>